<organism evidence="2 3">
    <name type="scientific">Tateyamaria armeniaca</name>
    <dbReference type="NCBI Taxonomy" id="2518930"/>
    <lineage>
        <taxon>Bacteria</taxon>
        <taxon>Pseudomonadati</taxon>
        <taxon>Pseudomonadota</taxon>
        <taxon>Alphaproteobacteria</taxon>
        <taxon>Rhodobacterales</taxon>
        <taxon>Roseobacteraceae</taxon>
        <taxon>Tateyamaria</taxon>
    </lineage>
</organism>
<keyword evidence="2" id="KW-0378">Hydrolase</keyword>
<dbReference type="PANTHER" id="PTHR42695:SF5">
    <property type="entry name" value="GLUTAMINE AMIDOTRANSFERASE YLR126C-RELATED"/>
    <property type="match status" value="1"/>
</dbReference>
<dbReference type="PANTHER" id="PTHR42695">
    <property type="entry name" value="GLUTAMINE AMIDOTRANSFERASE YLR126C-RELATED"/>
    <property type="match status" value="1"/>
</dbReference>
<name>A0ABW8UNU3_9RHOB</name>
<dbReference type="RefSeq" id="WP_407590537.1">
    <property type="nucleotide sequence ID" value="NZ_JBHDIY010000002.1"/>
</dbReference>
<sequence length="237" mass="26099">MARLKLGILQVNHDRSVEVGDAFPDDAHRFRDLFDQQDQRFAYRVYMTIGGEVPADVNEQDAYLITGSPLSVLDDLAFLPALYDFIRGCDAARKPLVGACFGHQAIAVALGGQVARQDWNIGIDRVEITRTLPYMLPPADNLNLYQFHHDAVTQLPAGCESYARSAKCAVAGFTKGSHILTTQAHPEFTDPFMRCVLDFTKPVLTPAQMAETEATLTARNDGAVFARWATCFFGGTP</sequence>
<proteinExistence type="predicted"/>
<evidence type="ECO:0000313" key="2">
    <source>
        <dbReference type="EMBL" id="MFL4468793.1"/>
    </source>
</evidence>
<dbReference type="InterPro" id="IPR044992">
    <property type="entry name" value="ChyE-like"/>
</dbReference>
<dbReference type="InterPro" id="IPR017926">
    <property type="entry name" value="GATASE"/>
</dbReference>
<keyword evidence="3" id="KW-1185">Reference proteome</keyword>
<comment type="caution">
    <text evidence="2">The sequence shown here is derived from an EMBL/GenBank/DDBJ whole genome shotgun (WGS) entry which is preliminary data.</text>
</comment>
<dbReference type="Gene3D" id="3.40.50.880">
    <property type="match status" value="1"/>
</dbReference>
<dbReference type="Pfam" id="PF00117">
    <property type="entry name" value="GATase"/>
    <property type="match status" value="1"/>
</dbReference>
<dbReference type="CDD" id="cd01741">
    <property type="entry name" value="GATase1_1"/>
    <property type="match status" value="1"/>
</dbReference>
<accession>A0ABW8UNU3</accession>
<reference evidence="2 3" key="1">
    <citation type="submission" date="2024-08" db="EMBL/GenBank/DDBJ databases">
        <title>Tateyamaria sp. nov., isolated from marine algae.</title>
        <authorList>
            <person name="Choi B.J."/>
            <person name="Kim J.M."/>
            <person name="Lee J.K."/>
            <person name="Choi D.G."/>
            <person name="Bayburt H."/>
            <person name="Baek J.H."/>
            <person name="Han D.M."/>
            <person name="Jeon C.O."/>
        </authorList>
    </citation>
    <scope>NUCLEOTIDE SEQUENCE [LARGE SCALE GENOMIC DNA]</scope>
    <source>
        <strain evidence="2 3">KMU-156</strain>
    </source>
</reference>
<feature type="domain" description="Glutamine amidotransferase" evidence="1">
    <location>
        <begin position="59"/>
        <end position="189"/>
    </location>
</feature>
<dbReference type="Proteomes" id="UP001627408">
    <property type="component" value="Unassembled WGS sequence"/>
</dbReference>
<dbReference type="SUPFAM" id="SSF52317">
    <property type="entry name" value="Class I glutamine amidotransferase-like"/>
    <property type="match status" value="1"/>
</dbReference>
<gene>
    <name evidence="2" type="ORF">ACERZ8_02475</name>
</gene>
<dbReference type="PROSITE" id="PS51273">
    <property type="entry name" value="GATASE_TYPE_1"/>
    <property type="match status" value="1"/>
</dbReference>
<dbReference type="EMBL" id="JBHDIY010000002">
    <property type="protein sequence ID" value="MFL4468793.1"/>
    <property type="molecule type" value="Genomic_DNA"/>
</dbReference>
<evidence type="ECO:0000313" key="3">
    <source>
        <dbReference type="Proteomes" id="UP001627408"/>
    </source>
</evidence>
<protein>
    <submittedName>
        <fullName evidence="2">Type 1 glutamine amidotransferase</fullName>
        <ecNumber evidence="2">3.4.-.-</ecNumber>
    </submittedName>
</protein>
<keyword evidence="2" id="KW-0315">Glutamine amidotransferase</keyword>
<evidence type="ECO:0000259" key="1">
    <source>
        <dbReference type="Pfam" id="PF00117"/>
    </source>
</evidence>
<dbReference type="InterPro" id="IPR029062">
    <property type="entry name" value="Class_I_gatase-like"/>
</dbReference>
<dbReference type="GO" id="GO:0016787">
    <property type="term" value="F:hydrolase activity"/>
    <property type="evidence" value="ECO:0007669"/>
    <property type="project" value="UniProtKB-KW"/>
</dbReference>
<dbReference type="EC" id="3.4.-.-" evidence="2"/>